<gene>
    <name evidence="1" type="ORF">METZ01_LOCUS311767</name>
</gene>
<proteinExistence type="predicted"/>
<protein>
    <submittedName>
        <fullName evidence="1">Uncharacterized protein</fullName>
    </submittedName>
</protein>
<sequence length="140" mass="16075">VDIASIQEALRDRKLDGWLLYDFHGSNPIARRIAGLKDTDKLTTRRWYYLIPACGEPRMLVHDIERHSLSHLPGERLIYARYDTLNTGLKSLVRDMHRVAIEYSPDCAIPYVSRVDAGTIDHLRRLGIFPVSSGDLIQEF</sequence>
<organism evidence="1">
    <name type="scientific">marine metagenome</name>
    <dbReference type="NCBI Taxonomy" id="408172"/>
    <lineage>
        <taxon>unclassified sequences</taxon>
        <taxon>metagenomes</taxon>
        <taxon>ecological metagenomes</taxon>
    </lineage>
</organism>
<feature type="non-terminal residue" evidence="1">
    <location>
        <position position="140"/>
    </location>
</feature>
<evidence type="ECO:0000313" key="1">
    <source>
        <dbReference type="EMBL" id="SVC58913.1"/>
    </source>
</evidence>
<feature type="non-terminal residue" evidence="1">
    <location>
        <position position="1"/>
    </location>
</feature>
<dbReference type="EMBL" id="UINC01099552">
    <property type="protein sequence ID" value="SVC58913.1"/>
    <property type="molecule type" value="Genomic_DNA"/>
</dbReference>
<name>A0A382NCG5_9ZZZZ</name>
<reference evidence="1" key="1">
    <citation type="submission" date="2018-05" db="EMBL/GenBank/DDBJ databases">
        <authorList>
            <person name="Lanie J.A."/>
            <person name="Ng W.-L."/>
            <person name="Kazmierczak K.M."/>
            <person name="Andrzejewski T.M."/>
            <person name="Davidsen T.M."/>
            <person name="Wayne K.J."/>
            <person name="Tettelin H."/>
            <person name="Glass J.I."/>
            <person name="Rusch D."/>
            <person name="Podicherti R."/>
            <person name="Tsui H.-C.T."/>
            <person name="Winkler M.E."/>
        </authorList>
    </citation>
    <scope>NUCLEOTIDE SEQUENCE</scope>
</reference>
<accession>A0A382NCG5</accession>
<dbReference type="AlphaFoldDB" id="A0A382NCG5"/>